<comment type="catalytic activity">
    <reaction evidence="12">
        <text>D-alanine + 2-oxoglutarate = D-glutamate + pyruvate</text>
        <dbReference type="Rhea" id="RHEA:15869"/>
        <dbReference type="ChEBI" id="CHEBI:15361"/>
        <dbReference type="ChEBI" id="CHEBI:16810"/>
        <dbReference type="ChEBI" id="CHEBI:29986"/>
        <dbReference type="ChEBI" id="CHEBI:57416"/>
        <dbReference type="EC" id="2.6.1.21"/>
    </reaction>
</comment>
<evidence type="ECO:0000256" key="11">
    <source>
        <dbReference type="ARBA" id="ARBA00033391"/>
    </source>
</evidence>
<dbReference type="NCBIfam" id="TIGR01121">
    <property type="entry name" value="D_amino_aminoT"/>
    <property type="match status" value="1"/>
</dbReference>
<dbReference type="EC" id="2.6.1.21" evidence="4"/>
<keyword evidence="8" id="KW-0663">Pyridoxal phosphate</keyword>
<reference evidence="13" key="1">
    <citation type="submission" date="2022-09" db="EMBL/GenBank/DDBJ databases">
        <title>Complete Genomes of Fervidibacillus albus and Fervidibacillus halotolerans isolated from tidal flat sediments.</title>
        <authorList>
            <person name="Kwon K.K."/>
            <person name="Yang S.-H."/>
            <person name="Park M.J."/>
            <person name="Oh H.-M."/>
        </authorList>
    </citation>
    <scope>NUCLEOTIDE SEQUENCE</scope>
    <source>
        <strain evidence="13">MEBiC13594</strain>
    </source>
</reference>
<dbReference type="SUPFAM" id="SSF56752">
    <property type="entry name" value="D-aminoacid aminotransferase-like PLP-dependent enzymes"/>
    <property type="match status" value="1"/>
</dbReference>
<dbReference type="InterPro" id="IPR043131">
    <property type="entry name" value="BCAT-like_N"/>
</dbReference>
<gene>
    <name evidence="13" type="primary">dat</name>
    <name evidence="13" type="ORF">OE105_09030</name>
</gene>
<dbReference type="InterPro" id="IPR036038">
    <property type="entry name" value="Aminotransferase-like"/>
</dbReference>
<dbReference type="Proteomes" id="UP001164726">
    <property type="component" value="Chromosome"/>
</dbReference>
<keyword evidence="14" id="KW-1185">Reference proteome</keyword>
<organism evidence="13 14">
    <name type="scientific">Fervidibacillus halotolerans</name>
    <dbReference type="NCBI Taxonomy" id="2980027"/>
    <lineage>
        <taxon>Bacteria</taxon>
        <taxon>Bacillati</taxon>
        <taxon>Bacillota</taxon>
        <taxon>Bacilli</taxon>
        <taxon>Bacillales</taxon>
        <taxon>Bacillaceae</taxon>
        <taxon>Fervidibacillus</taxon>
    </lineage>
</organism>
<dbReference type="GO" id="GO:0047810">
    <property type="term" value="F:D-alanine-2-oxoglutarate aminotransferase activity"/>
    <property type="evidence" value="ECO:0007669"/>
    <property type="project" value="UniProtKB-EC"/>
</dbReference>
<dbReference type="CDD" id="cd01558">
    <property type="entry name" value="D-AAT_like"/>
    <property type="match status" value="1"/>
</dbReference>
<dbReference type="InterPro" id="IPR005784">
    <property type="entry name" value="D_amino_transT"/>
</dbReference>
<evidence type="ECO:0000313" key="13">
    <source>
        <dbReference type="EMBL" id="WAA11762.1"/>
    </source>
</evidence>
<name>A0A9E8RZL5_9BACI</name>
<dbReference type="InterPro" id="IPR050571">
    <property type="entry name" value="Class-IV_PLP-Dep_Aminotrnsfr"/>
</dbReference>
<dbReference type="Gene3D" id="3.30.470.10">
    <property type="match status" value="1"/>
</dbReference>
<dbReference type="InterPro" id="IPR043132">
    <property type="entry name" value="BCAT-like_C"/>
</dbReference>
<evidence type="ECO:0000313" key="14">
    <source>
        <dbReference type="Proteomes" id="UP001164726"/>
    </source>
</evidence>
<evidence type="ECO:0000256" key="12">
    <source>
        <dbReference type="ARBA" id="ARBA00047911"/>
    </source>
</evidence>
<dbReference type="EMBL" id="CP106877">
    <property type="protein sequence ID" value="WAA11762.1"/>
    <property type="molecule type" value="Genomic_DNA"/>
</dbReference>
<comment type="subunit">
    <text evidence="3">Homodimer.</text>
</comment>
<dbReference type="PANTHER" id="PTHR42743:SF10">
    <property type="entry name" value="D-ALANINE AMINOTRANSFERASE"/>
    <property type="match status" value="1"/>
</dbReference>
<evidence type="ECO:0000256" key="7">
    <source>
        <dbReference type="ARBA" id="ARBA00022679"/>
    </source>
</evidence>
<dbReference type="AlphaFoldDB" id="A0A9E8RZL5"/>
<evidence type="ECO:0000256" key="10">
    <source>
        <dbReference type="ARBA" id="ARBA00033316"/>
    </source>
</evidence>
<evidence type="ECO:0000256" key="1">
    <source>
        <dbReference type="ARBA" id="ARBA00001933"/>
    </source>
</evidence>
<dbReference type="RefSeq" id="WP_275419881.1">
    <property type="nucleotide sequence ID" value="NZ_CP106877.1"/>
</dbReference>
<proteinExistence type="inferred from homology"/>
<evidence type="ECO:0000256" key="9">
    <source>
        <dbReference type="ARBA" id="ARBA00030138"/>
    </source>
</evidence>
<sequence>MAYMFLNGKLIERTKGKIDVEDRGFQFGDGIYEVIAVYGGRPFALSDHLDRLFESAKKIYMEIPYSKKELEDGIHRLLHVDKREHCYIYIQVSRGISPRNHIIPQRISGTVIIYLLDPIREKENWKRRGIKAAITEDIRWLRCDIKTTSLLGNVLVKQKAVEKQASEAILHREQRVTEGSSSNVWIVKDGLLRTHPADQFILNGITRKQILAISKQQRIPYVEQSFTVDELLGADEVFITSTTMEVTPVVEVDEVKINEGKPGLLTKKLQWLLEREIQSQCFDDASPFSLK</sequence>
<evidence type="ECO:0000256" key="8">
    <source>
        <dbReference type="ARBA" id="ARBA00022898"/>
    </source>
</evidence>
<evidence type="ECO:0000256" key="4">
    <source>
        <dbReference type="ARBA" id="ARBA00012874"/>
    </source>
</evidence>
<dbReference type="GO" id="GO:0005829">
    <property type="term" value="C:cytosol"/>
    <property type="evidence" value="ECO:0007669"/>
    <property type="project" value="TreeGrafter"/>
</dbReference>
<dbReference type="GO" id="GO:0008652">
    <property type="term" value="P:amino acid biosynthetic process"/>
    <property type="evidence" value="ECO:0007669"/>
    <property type="project" value="UniProtKB-ARBA"/>
</dbReference>
<comment type="cofactor">
    <cofactor evidence="1">
        <name>pyridoxal 5'-phosphate</name>
        <dbReference type="ChEBI" id="CHEBI:597326"/>
    </cofactor>
</comment>
<dbReference type="PANTHER" id="PTHR42743">
    <property type="entry name" value="AMINO-ACID AMINOTRANSFERASE"/>
    <property type="match status" value="1"/>
</dbReference>
<dbReference type="FunFam" id="3.20.10.10:FF:000002">
    <property type="entry name" value="D-alanine aminotransferase"/>
    <property type="match status" value="1"/>
</dbReference>
<dbReference type="KEGG" id="fhl:OE105_09030"/>
<accession>A0A9E8RZL5</accession>
<comment type="similarity">
    <text evidence="2">Belongs to the class-IV pyridoxal-phosphate-dependent aminotransferase family.</text>
</comment>
<dbReference type="Gene3D" id="3.20.10.10">
    <property type="entry name" value="D-amino Acid Aminotransferase, subunit A, domain 2"/>
    <property type="match status" value="1"/>
</dbReference>
<evidence type="ECO:0000256" key="3">
    <source>
        <dbReference type="ARBA" id="ARBA00011738"/>
    </source>
</evidence>
<dbReference type="GO" id="GO:0030170">
    <property type="term" value="F:pyridoxal phosphate binding"/>
    <property type="evidence" value="ECO:0007669"/>
    <property type="project" value="InterPro"/>
</dbReference>
<dbReference type="GO" id="GO:0046394">
    <property type="term" value="P:carboxylic acid biosynthetic process"/>
    <property type="evidence" value="ECO:0007669"/>
    <property type="project" value="UniProtKB-ARBA"/>
</dbReference>
<evidence type="ECO:0000256" key="6">
    <source>
        <dbReference type="ARBA" id="ARBA00022576"/>
    </source>
</evidence>
<keyword evidence="6 13" id="KW-0032">Aminotransferase</keyword>
<dbReference type="InterPro" id="IPR001544">
    <property type="entry name" value="Aminotrans_IV"/>
</dbReference>
<dbReference type="Pfam" id="PF01063">
    <property type="entry name" value="Aminotran_4"/>
    <property type="match status" value="1"/>
</dbReference>
<protein>
    <recommendedName>
        <fullName evidence="5">D-alanine aminotransferase</fullName>
        <ecNumber evidence="4">2.6.1.21</ecNumber>
    </recommendedName>
    <alternativeName>
        <fullName evidence="11">D-amino acid aminotransferase</fullName>
    </alternativeName>
    <alternativeName>
        <fullName evidence="9">D-amino acid transaminase</fullName>
    </alternativeName>
    <alternativeName>
        <fullName evidence="10">D-aspartate aminotransferase</fullName>
    </alternativeName>
</protein>
<dbReference type="GO" id="GO:0046416">
    <property type="term" value="P:D-amino acid metabolic process"/>
    <property type="evidence" value="ECO:0007669"/>
    <property type="project" value="InterPro"/>
</dbReference>
<evidence type="ECO:0000256" key="2">
    <source>
        <dbReference type="ARBA" id="ARBA00009320"/>
    </source>
</evidence>
<keyword evidence="7 13" id="KW-0808">Transferase</keyword>
<evidence type="ECO:0000256" key="5">
    <source>
        <dbReference type="ARBA" id="ARBA00021779"/>
    </source>
</evidence>